<dbReference type="EMBL" id="NXLR01000001">
    <property type="protein sequence ID" value="RDU61181.1"/>
    <property type="molecule type" value="Genomic_DNA"/>
</dbReference>
<dbReference type="OrthoDB" id="9805933at2"/>
<name>A0A3D8I9H1_9HELI</name>
<keyword evidence="6" id="KW-0413">Isomerase</keyword>
<reference evidence="6 7" key="1">
    <citation type="submission" date="2018-04" db="EMBL/GenBank/DDBJ databases">
        <title>Novel Campyloabacter and Helicobacter Species and Strains.</title>
        <authorList>
            <person name="Mannion A.J."/>
            <person name="Shen Z."/>
            <person name="Fox J.G."/>
        </authorList>
    </citation>
    <scope>NUCLEOTIDE SEQUENCE [LARGE SCALE GENOMIC DNA]</scope>
    <source>
        <strain evidence="6 7">MIT 98-6070</strain>
    </source>
</reference>
<dbReference type="GO" id="GO:0051075">
    <property type="term" value="F:S-adenosylmethionine:tRNA ribosyltransferase-isomerase activity"/>
    <property type="evidence" value="ECO:0007669"/>
    <property type="project" value="UniProtKB-EC"/>
</dbReference>
<comment type="similarity">
    <text evidence="5">Belongs to the QueA family.</text>
</comment>
<accession>A0A3D8I9H1</accession>
<dbReference type="NCBIfam" id="NF001140">
    <property type="entry name" value="PRK00147.1"/>
    <property type="match status" value="1"/>
</dbReference>
<keyword evidence="3 5" id="KW-0949">S-adenosyl-L-methionine</keyword>
<dbReference type="Pfam" id="PF02547">
    <property type="entry name" value="Queuosine_synth"/>
    <property type="match status" value="1"/>
</dbReference>
<evidence type="ECO:0000256" key="4">
    <source>
        <dbReference type="ARBA" id="ARBA00022785"/>
    </source>
</evidence>
<sequence>MKHKYMEYDFMLDGYNYTLPSSAIANHPANPRESAKLLVYERESGRITHSDFYHFCDFIPKETLVVLNNTKVIKARLYAHKLTNLQKSQKLYEIFFHKMLEDSLYLVQIRGRVKNGDRFILGDDICIELKECVDGGMRKVCFIKEGKLLKGEDVLEVLEHYGHMPIPPYIKRPSMESDTYFYQSVFAKNAGSVAAPTASLHFSTQSLEMLEQHFQTCFVTLHIGAGTFIGVEKPDIRDHIIHTESYSLSPQSAQSIEQAKKVLCIGSTSARCVEYYMRHKTLSGECDIFLYPGVALKRVDYLLTNFHLPKSTLLMLVSAMIGREKCLELYELALKENYRFYSYGDGMLIL</sequence>
<dbReference type="Gene3D" id="2.40.10.240">
    <property type="entry name" value="QueA-like"/>
    <property type="match status" value="1"/>
</dbReference>
<comment type="caution">
    <text evidence="6">The sequence shown here is derived from an EMBL/GenBank/DDBJ whole genome shotgun (WGS) entry which is preliminary data.</text>
</comment>
<evidence type="ECO:0000256" key="3">
    <source>
        <dbReference type="ARBA" id="ARBA00022691"/>
    </source>
</evidence>
<dbReference type="GO" id="GO:0005737">
    <property type="term" value="C:cytoplasm"/>
    <property type="evidence" value="ECO:0007669"/>
    <property type="project" value="UniProtKB-SubCell"/>
</dbReference>
<evidence type="ECO:0000313" key="6">
    <source>
        <dbReference type="EMBL" id="RDU61181.1"/>
    </source>
</evidence>
<dbReference type="Gene3D" id="3.40.1780.10">
    <property type="entry name" value="QueA-like"/>
    <property type="match status" value="1"/>
</dbReference>
<dbReference type="AlphaFoldDB" id="A0A3D8I9H1"/>
<protein>
    <recommendedName>
        <fullName evidence="5">S-adenosylmethionine:tRNA ribosyltransferase-isomerase</fullName>
        <ecNumber evidence="5">2.4.99.17</ecNumber>
    </recommendedName>
    <alternativeName>
        <fullName evidence="5">Queuosine biosynthesis protein QueA</fullName>
    </alternativeName>
</protein>
<comment type="subunit">
    <text evidence="5">Monomer.</text>
</comment>
<dbReference type="PANTHER" id="PTHR30307">
    <property type="entry name" value="S-ADENOSYLMETHIONINE:TRNA RIBOSYLTRANSFERASE-ISOMERASE"/>
    <property type="match status" value="1"/>
</dbReference>
<gene>
    <name evidence="5 6" type="primary">queA</name>
    <name evidence="6" type="ORF">CQA63_00540</name>
</gene>
<comment type="subcellular location">
    <subcellularLocation>
        <location evidence="5">Cytoplasm</location>
    </subcellularLocation>
</comment>
<dbReference type="PANTHER" id="PTHR30307:SF0">
    <property type="entry name" value="S-ADENOSYLMETHIONINE:TRNA RIBOSYLTRANSFERASE-ISOMERASE"/>
    <property type="match status" value="1"/>
</dbReference>
<dbReference type="InterPro" id="IPR003699">
    <property type="entry name" value="QueA"/>
</dbReference>
<dbReference type="EC" id="2.4.99.17" evidence="5"/>
<dbReference type="RefSeq" id="WP_104699282.1">
    <property type="nucleotide sequence ID" value="NZ_FZPP01000003.1"/>
</dbReference>
<dbReference type="InterPro" id="IPR036100">
    <property type="entry name" value="QueA_sf"/>
</dbReference>
<evidence type="ECO:0000256" key="2">
    <source>
        <dbReference type="ARBA" id="ARBA00022679"/>
    </source>
</evidence>
<dbReference type="UniPathway" id="UPA00392"/>
<evidence type="ECO:0000256" key="1">
    <source>
        <dbReference type="ARBA" id="ARBA00022490"/>
    </source>
</evidence>
<comment type="function">
    <text evidence="5">Transfers and isomerizes the ribose moiety from AdoMet to the 7-aminomethyl group of 7-deazaguanine (preQ1-tRNA) to give epoxyqueuosine (oQ-tRNA).</text>
</comment>
<dbReference type="Proteomes" id="UP000256599">
    <property type="component" value="Unassembled WGS sequence"/>
</dbReference>
<keyword evidence="1 5" id="KW-0963">Cytoplasm</keyword>
<dbReference type="InterPro" id="IPR042118">
    <property type="entry name" value="QueA_dom1"/>
</dbReference>
<dbReference type="HAMAP" id="MF_00113">
    <property type="entry name" value="QueA"/>
    <property type="match status" value="1"/>
</dbReference>
<comment type="catalytic activity">
    <reaction evidence="5">
        <text>7-aminomethyl-7-carbaguanosine(34) in tRNA + S-adenosyl-L-methionine = epoxyqueuosine(34) in tRNA + adenine + L-methionine + 2 H(+)</text>
        <dbReference type="Rhea" id="RHEA:32155"/>
        <dbReference type="Rhea" id="RHEA-COMP:10342"/>
        <dbReference type="Rhea" id="RHEA-COMP:18582"/>
        <dbReference type="ChEBI" id="CHEBI:15378"/>
        <dbReference type="ChEBI" id="CHEBI:16708"/>
        <dbReference type="ChEBI" id="CHEBI:57844"/>
        <dbReference type="ChEBI" id="CHEBI:59789"/>
        <dbReference type="ChEBI" id="CHEBI:82833"/>
        <dbReference type="ChEBI" id="CHEBI:194443"/>
        <dbReference type="EC" id="2.4.99.17"/>
    </reaction>
</comment>
<keyword evidence="4 5" id="KW-0671">Queuosine biosynthesis</keyword>
<dbReference type="InterPro" id="IPR042119">
    <property type="entry name" value="QueA_dom2"/>
</dbReference>
<organism evidence="6 7">
    <name type="scientific">Helicobacter marmotae</name>
    <dbReference type="NCBI Taxonomy" id="152490"/>
    <lineage>
        <taxon>Bacteria</taxon>
        <taxon>Pseudomonadati</taxon>
        <taxon>Campylobacterota</taxon>
        <taxon>Epsilonproteobacteria</taxon>
        <taxon>Campylobacterales</taxon>
        <taxon>Helicobacteraceae</taxon>
        <taxon>Helicobacter</taxon>
    </lineage>
</organism>
<keyword evidence="7" id="KW-1185">Reference proteome</keyword>
<dbReference type="NCBIfam" id="TIGR00113">
    <property type="entry name" value="queA"/>
    <property type="match status" value="1"/>
</dbReference>
<evidence type="ECO:0000313" key="7">
    <source>
        <dbReference type="Proteomes" id="UP000256599"/>
    </source>
</evidence>
<comment type="pathway">
    <text evidence="5">tRNA modification; tRNA-queuosine biosynthesis.</text>
</comment>
<keyword evidence="2 5" id="KW-0808">Transferase</keyword>
<evidence type="ECO:0000256" key="5">
    <source>
        <dbReference type="HAMAP-Rule" id="MF_00113"/>
    </source>
</evidence>
<dbReference type="SUPFAM" id="SSF111337">
    <property type="entry name" value="QueA-like"/>
    <property type="match status" value="1"/>
</dbReference>
<proteinExistence type="inferred from homology"/>
<dbReference type="GO" id="GO:0008616">
    <property type="term" value="P:tRNA queuosine(34) biosynthetic process"/>
    <property type="evidence" value="ECO:0007669"/>
    <property type="project" value="UniProtKB-UniRule"/>
</dbReference>